<evidence type="ECO:0000313" key="3">
    <source>
        <dbReference type="Proteomes" id="UP000479241"/>
    </source>
</evidence>
<feature type="transmembrane region" description="Helical" evidence="1">
    <location>
        <begin position="84"/>
        <end position="105"/>
    </location>
</feature>
<name>A0A6L9VWP8_9ACTN</name>
<comment type="caution">
    <text evidence="2">The sequence shown here is derived from an EMBL/GenBank/DDBJ whole genome shotgun (WGS) entry which is preliminary data.</text>
</comment>
<organism evidence="2 3">
    <name type="scientific">Blastococcus saxobsidens</name>
    <dbReference type="NCBI Taxonomy" id="138336"/>
    <lineage>
        <taxon>Bacteria</taxon>
        <taxon>Bacillati</taxon>
        <taxon>Actinomycetota</taxon>
        <taxon>Actinomycetes</taxon>
        <taxon>Geodermatophilales</taxon>
        <taxon>Geodermatophilaceae</taxon>
        <taxon>Blastococcus</taxon>
    </lineage>
</organism>
<sequence length="115" mass="11314">MTRVAARPRSAAVGVWAVFVAATAVVAALPGDPGTVPGGWLVVLAVIGLLAFRGSDAAYAVLAVLNVALLATVLLLATPVAPSIWAYYALVAAALAALVGIPLLARSAALASSAP</sequence>
<keyword evidence="1" id="KW-0472">Membrane</keyword>
<evidence type="ECO:0000313" key="2">
    <source>
        <dbReference type="EMBL" id="NEK84177.1"/>
    </source>
</evidence>
<protein>
    <submittedName>
        <fullName evidence="2">Uncharacterized protein</fullName>
    </submittedName>
</protein>
<accession>A0A6L9VWP8</accession>
<proteinExistence type="predicted"/>
<keyword evidence="1" id="KW-0812">Transmembrane</keyword>
<dbReference type="RefSeq" id="WP_163201614.1">
    <property type="nucleotide sequence ID" value="NZ_JAAGWG010000001.1"/>
</dbReference>
<dbReference type="AlphaFoldDB" id="A0A6L9VWP8"/>
<feature type="transmembrane region" description="Helical" evidence="1">
    <location>
        <begin position="59"/>
        <end position="78"/>
    </location>
</feature>
<feature type="transmembrane region" description="Helical" evidence="1">
    <location>
        <begin position="37"/>
        <end position="52"/>
    </location>
</feature>
<dbReference type="EMBL" id="JAAGWG010000001">
    <property type="protein sequence ID" value="NEK84177.1"/>
    <property type="molecule type" value="Genomic_DNA"/>
</dbReference>
<reference evidence="2 3" key="1">
    <citation type="submission" date="2019-12" db="EMBL/GenBank/DDBJ databases">
        <title>the WGS of Blastococcus saxobsidens 67B17.</title>
        <authorList>
            <person name="Jiang Z."/>
        </authorList>
    </citation>
    <scope>NUCLEOTIDE SEQUENCE [LARGE SCALE GENOMIC DNA]</scope>
    <source>
        <strain evidence="2 3">67B17</strain>
    </source>
</reference>
<dbReference type="Proteomes" id="UP000479241">
    <property type="component" value="Unassembled WGS sequence"/>
</dbReference>
<keyword evidence="1" id="KW-1133">Transmembrane helix</keyword>
<gene>
    <name evidence="2" type="ORF">GCU60_00090</name>
</gene>
<evidence type="ECO:0000256" key="1">
    <source>
        <dbReference type="SAM" id="Phobius"/>
    </source>
</evidence>